<dbReference type="EMBL" id="CP021112">
    <property type="protein sequence ID" value="ARQ00426.1"/>
    <property type="molecule type" value="Genomic_DNA"/>
</dbReference>
<dbReference type="InterPro" id="IPR022479">
    <property type="entry name" value="PqqD_bac"/>
</dbReference>
<sequence length="97" mass="10526">MSDAQAATIPADAKPKLPRGVRLTHNEAQGGWVLLAPERIFKADAIAVEILKRCTGEATFAAIIDDLVANFKAPRERIEADVAAMMRSLADKKLLEL</sequence>
<comment type="pathway">
    <text evidence="1">Cofactor biosynthesis; pyrroloquinoline quinone biosynthesis.</text>
</comment>
<proteinExistence type="predicted"/>
<evidence type="ECO:0000256" key="3">
    <source>
        <dbReference type="ARBA" id="ARBA00022905"/>
    </source>
</evidence>
<dbReference type="GO" id="GO:0018189">
    <property type="term" value="P:pyrroloquinoline quinone biosynthetic process"/>
    <property type="evidence" value="ECO:0007669"/>
    <property type="project" value="UniProtKB-UniPathway"/>
</dbReference>
<dbReference type="GO" id="GO:0048038">
    <property type="term" value="F:quinone binding"/>
    <property type="evidence" value="ECO:0007669"/>
    <property type="project" value="InterPro"/>
</dbReference>
<dbReference type="AlphaFoldDB" id="A0A1W6ZT14"/>
<dbReference type="UniPathway" id="UPA00539"/>
<evidence type="ECO:0000313" key="4">
    <source>
        <dbReference type="EMBL" id="ARQ00426.1"/>
    </source>
</evidence>
<evidence type="ECO:0000313" key="5">
    <source>
        <dbReference type="Proteomes" id="UP000194137"/>
    </source>
</evidence>
<reference evidence="4 5" key="1">
    <citation type="submission" date="2017-05" db="EMBL/GenBank/DDBJ databases">
        <title>Full genome sequence of Pseudorhodoplanes sinuspersici.</title>
        <authorList>
            <person name="Dastgheib S.M.M."/>
            <person name="Shavandi M."/>
            <person name="Tirandaz H."/>
        </authorList>
    </citation>
    <scope>NUCLEOTIDE SEQUENCE [LARGE SCALE GENOMIC DNA]</scope>
    <source>
        <strain evidence="4 5">RIPI110</strain>
    </source>
</reference>
<dbReference type="Pfam" id="PF05402">
    <property type="entry name" value="PqqD"/>
    <property type="match status" value="1"/>
</dbReference>
<accession>A0A1W6ZT14</accession>
<keyword evidence="3" id="KW-0884">PQQ biosynthesis</keyword>
<gene>
    <name evidence="4" type="ORF">CAK95_16055</name>
</gene>
<organism evidence="4 5">
    <name type="scientific">Pseudorhodoplanes sinuspersici</name>
    <dbReference type="NCBI Taxonomy" id="1235591"/>
    <lineage>
        <taxon>Bacteria</taxon>
        <taxon>Pseudomonadati</taxon>
        <taxon>Pseudomonadota</taxon>
        <taxon>Alphaproteobacteria</taxon>
        <taxon>Hyphomicrobiales</taxon>
        <taxon>Pseudorhodoplanes</taxon>
    </lineage>
</organism>
<dbReference type="KEGG" id="psin:CAK95_16055"/>
<dbReference type="NCBIfam" id="TIGR03859">
    <property type="entry name" value="PQQ_PqqD"/>
    <property type="match status" value="1"/>
</dbReference>
<dbReference type="OrthoDB" id="7995890at2"/>
<comment type="subunit">
    <text evidence="2">Monomer. Interacts with PqqE.</text>
</comment>
<name>A0A1W6ZT14_9HYPH</name>
<keyword evidence="5" id="KW-1185">Reference proteome</keyword>
<dbReference type="Gene3D" id="1.10.10.1150">
    <property type="entry name" value="Coenzyme PQQ synthesis protein D (PqqD)"/>
    <property type="match status" value="1"/>
</dbReference>
<evidence type="ECO:0000256" key="1">
    <source>
        <dbReference type="ARBA" id="ARBA00004886"/>
    </source>
</evidence>
<dbReference type="InterPro" id="IPR008792">
    <property type="entry name" value="PQQD"/>
</dbReference>
<dbReference type="STRING" id="1235591.CAK95_16055"/>
<protein>
    <submittedName>
        <fullName evidence="4">Pyrroloquinoline quinone biosynthesis protein PqqD</fullName>
    </submittedName>
</protein>
<dbReference type="InterPro" id="IPR041881">
    <property type="entry name" value="PqqD_sf"/>
</dbReference>
<dbReference type="Proteomes" id="UP000194137">
    <property type="component" value="Chromosome"/>
</dbReference>
<evidence type="ECO:0000256" key="2">
    <source>
        <dbReference type="ARBA" id="ARBA00011741"/>
    </source>
</evidence>